<dbReference type="Proteomes" id="UP000475582">
    <property type="component" value="Unassembled WGS sequence"/>
</dbReference>
<dbReference type="AlphaFoldDB" id="A0A6L6PN45"/>
<dbReference type="Gene3D" id="3.30.1370.130">
    <property type="match status" value="1"/>
</dbReference>
<organism evidence="9 10">
    <name type="scientific">Duganella radicis</name>
    <dbReference type="NCBI Taxonomy" id="551988"/>
    <lineage>
        <taxon>Bacteria</taxon>
        <taxon>Pseudomonadati</taxon>
        <taxon>Pseudomonadota</taxon>
        <taxon>Betaproteobacteria</taxon>
        <taxon>Burkholderiales</taxon>
        <taxon>Oxalobacteraceae</taxon>
        <taxon>Telluria group</taxon>
        <taxon>Duganella</taxon>
    </lineage>
</organism>
<dbReference type="InterPro" id="IPR001775">
    <property type="entry name" value="GspD/PilQ"/>
</dbReference>
<evidence type="ECO:0000259" key="8">
    <source>
        <dbReference type="SMART" id="SM00965"/>
    </source>
</evidence>
<keyword evidence="10" id="KW-1185">Reference proteome</keyword>
<dbReference type="PRINTS" id="PR00811">
    <property type="entry name" value="BCTERIALGSPD"/>
</dbReference>
<dbReference type="SUPFAM" id="SSF48452">
    <property type="entry name" value="TPR-like"/>
    <property type="match status" value="1"/>
</dbReference>
<dbReference type="PANTHER" id="PTHR30332:SF17">
    <property type="entry name" value="TYPE IV PILIATION SYSTEM PROTEIN DR_0774-RELATED"/>
    <property type="match status" value="1"/>
</dbReference>
<dbReference type="InterPro" id="IPR008965">
    <property type="entry name" value="CBM2/CBM3_carb-bd_dom_sf"/>
</dbReference>
<comment type="subcellular location">
    <subcellularLocation>
        <location evidence="7">Cell outer membrane</location>
    </subcellularLocation>
    <subcellularLocation>
        <location evidence="1">Membrane</location>
    </subcellularLocation>
</comment>
<accession>A0A6L6PN45</accession>
<name>A0A6L6PN45_9BURK</name>
<sequence>MKRWGEGLQWVCLALLLSGCAGDRYHKEGMDLLAAGKSEEGLRKLEQAVREEPGNVAFKSDYLNRRAEQTTRLLSAADADYTANKLESAEALYLQVQRLEPANQRALEGLTSIERSRRYAPLLDQAKENLRKGELERALSQVKMVLKESPGNASAMDLRRKIEEQILKSRIAEPQFFSAQRKPINLEFRDASLKIVLDALARSTGVNFVLDKDVRPDLRTTIYLRQATLEDAIELLLQTNRLEKKVLNKNSILIYANTPDKLKEYQELMVKGFYLTNADARQIQSVLKNLLKAKDISIDEKLNLVVIRDTPEAVRLAEKLIAMHDLYEPEVMLEVEVLEVQRSRLTELGVQWPNQMTLTPLSRGSVATLSDLRGLNSDRIGITIPSATVNLRREIGDAKILANPRIRARNREKAKIMIGDKVPVVNITTTSNGVSSESTQYLDVGVKLEVESNVYLQDEVAIKLALEVSSLVREVRTPAGSLAYQIGSRSASTVLRLKDGETQILGGLINDEDRTTASRVPGVGDIPMLGRLFSSQKDDRSKTEIVLSITPHLIRNIERPDGLDSEFWSGTENMMRTKPLLVGASLASDSVDINEPARDVSGQIAAGAKTPSALSLNLLGPAQAKVGEEFKVAVRLKSDGGVRSLPFQLGYDPSLLQVVSISEGPYFSQRDAQTSMSSNVDQAGGKISVSVVRSGTDGAVGEDNAVVLTMRALSARQPAEIKWLMSAPVVMGGKQITPSAPQPLSITVVN</sequence>
<dbReference type="InterPro" id="IPR050810">
    <property type="entry name" value="Bact_Secretion_Sys_Channel"/>
</dbReference>
<gene>
    <name evidence="9" type="ORF">GM676_23660</name>
</gene>
<dbReference type="Gene3D" id="2.60.40.680">
    <property type="match status" value="1"/>
</dbReference>
<dbReference type="Pfam" id="PF03958">
    <property type="entry name" value="Secretin_N"/>
    <property type="match status" value="1"/>
</dbReference>
<keyword evidence="4" id="KW-0472">Membrane</keyword>
<evidence type="ECO:0000313" key="9">
    <source>
        <dbReference type="EMBL" id="MTV40560.1"/>
    </source>
</evidence>
<dbReference type="OrthoDB" id="9775455at2"/>
<dbReference type="Gene3D" id="1.25.40.10">
    <property type="entry name" value="Tetratricopeptide repeat domain"/>
    <property type="match status" value="1"/>
</dbReference>
<reference evidence="9 10" key="1">
    <citation type="submission" date="2019-11" db="EMBL/GenBank/DDBJ databases">
        <title>Type strains purchased from KCTC, JCM and DSMZ.</title>
        <authorList>
            <person name="Lu H."/>
        </authorList>
    </citation>
    <scope>NUCLEOTIDE SEQUENCE [LARGE SCALE GENOMIC DNA]</scope>
    <source>
        <strain evidence="9 10">KCTC 22382</strain>
    </source>
</reference>
<evidence type="ECO:0000256" key="7">
    <source>
        <dbReference type="RuleBase" id="RU004004"/>
    </source>
</evidence>
<dbReference type="Pfam" id="PF00963">
    <property type="entry name" value="Cohesin"/>
    <property type="match status" value="1"/>
</dbReference>
<dbReference type="InterPro" id="IPR011990">
    <property type="entry name" value="TPR-like_helical_dom_sf"/>
</dbReference>
<dbReference type="InterPro" id="IPR038591">
    <property type="entry name" value="NolW-like_sf"/>
</dbReference>
<evidence type="ECO:0000256" key="2">
    <source>
        <dbReference type="ARBA" id="ARBA00022448"/>
    </source>
</evidence>
<dbReference type="CDD" id="cd08547">
    <property type="entry name" value="Type_II_cohesin"/>
    <property type="match status" value="1"/>
</dbReference>
<keyword evidence="2 7" id="KW-0813">Transport</keyword>
<evidence type="ECO:0000313" key="10">
    <source>
        <dbReference type="Proteomes" id="UP000475582"/>
    </source>
</evidence>
<dbReference type="PRINTS" id="PR01032">
    <property type="entry name" value="PHAGEIV"/>
</dbReference>
<protein>
    <submittedName>
        <fullName evidence="9">General secretion pathway protein GspD</fullName>
    </submittedName>
</protein>
<evidence type="ECO:0000256" key="5">
    <source>
        <dbReference type="ARBA" id="ARBA00023237"/>
    </source>
</evidence>
<dbReference type="SMART" id="SM00965">
    <property type="entry name" value="STN"/>
    <property type="match status" value="1"/>
</dbReference>
<dbReference type="GO" id="GO:0000272">
    <property type="term" value="P:polysaccharide catabolic process"/>
    <property type="evidence" value="ECO:0007669"/>
    <property type="project" value="InterPro"/>
</dbReference>
<evidence type="ECO:0000256" key="3">
    <source>
        <dbReference type="ARBA" id="ARBA00022729"/>
    </source>
</evidence>
<dbReference type="EMBL" id="WNKY01000036">
    <property type="protein sequence ID" value="MTV40560.1"/>
    <property type="molecule type" value="Genomic_DNA"/>
</dbReference>
<comment type="caution">
    <text evidence="9">The sequence shown here is derived from an EMBL/GenBank/DDBJ whole genome shotgun (WGS) entry which is preliminary data.</text>
</comment>
<dbReference type="InterPro" id="IPR002102">
    <property type="entry name" value="Cohesin_dom"/>
</dbReference>
<comment type="similarity">
    <text evidence="6">Belongs to the bacterial secretin family.</text>
</comment>
<proteinExistence type="inferred from homology"/>
<dbReference type="InterPro" id="IPR004846">
    <property type="entry name" value="T2SS/T3SS_dom"/>
</dbReference>
<feature type="domain" description="Secretin/TonB short N-terminal" evidence="8">
    <location>
        <begin position="206"/>
        <end position="257"/>
    </location>
</feature>
<dbReference type="Pfam" id="PF00263">
    <property type="entry name" value="Secretin"/>
    <property type="match status" value="1"/>
</dbReference>
<dbReference type="Gene3D" id="3.30.1370.120">
    <property type="match status" value="1"/>
</dbReference>
<evidence type="ECO:0000256" key="6">
    <source>
        <dbReference type="RuleBase" id="RU004003"/>
    </source>
</evidence>
<dbReference type="GO" id="GO:0015627">
    <property type="term" value="C:type II protein secretion system complex"/>
    <property type="evidence" value="ECO:0007669"/>
    <property type="project" value="TreeGrafter"/>
</dbReference>
<keyword evidence="5" id="KW-0998">Cell outer membrane</keyword>
<dbReference type="InterPro" id="IPR005644">
    <property type="entry name" value="NolW-like"/>
</dbReference>
<dbReference type="InterPro" id="IPR011662">
    <property type="entry name" value="Secretin/TonB_short_N"/>
</dbReference>
<dbReference type="GO" id="GO:0030246">
    <property type="term" value="F:carbohydrate binding"/>
    <property type="evidence" value="ECO:0007669"/>
    <property type="project" value="InterPro"/>
</dbReference>
<dbReference type="SUPFAM" id="SSF49384">
    <property type="entry name" value="Carbohydrate-binding domain"/>
    <property type="match status" value="1"/>
</dbReference>
<evidence type="ECO:0000256" key="1">
    <source>
        <dbReference type="ARBA" id="ARBA00004370"/>
    </source>
</evidence>
<dbReference type="PROSITE" id="PS51257">
    <property type="entry name" value="PROKAR_LIPOPROTEIN"/>
    <property type="match status" value="1"/>
</dbReference>
<dbReference type="GO" id="GO:0009279">
    <property type="term" value="C:cell outer membrane"/>
    <property type="evidence" value="ECO:0007669"/>
    <property type="project" value="UniProtKB-SubCell"/>
</dbReference>
<dbReference type="RefSeq" id="WP_155466566.1">
    <property type="nucleotide sequence ID" value="NZ_WNKY01000036.1"/>
</dbReference>
<dbReference type="PANTHER" id="PTHR30332">
    <property type="entry name" value="PROBABLE GENERAL SECRETION PATHWAY PROTEIN D"/>
    <property type="match status" value="1"/>
</dbReference>
<dbReference type="GO" id="GO:0009306">
    <property type="term" value="P:protein secretion"/>
    <property type="evidence" value="ECO:0007669"/>
    <property type="project" value="InterPro"/>
</dbReference>
<evidence type="ECO:0000256" key="4">
    <source>
        <dbReference type="ARBA" id="ARBA00023136"/>
    </source>
</evidence>
<keyword evidence="3" id="KW-0732">Signal</keyword>